<keyword evidence="1" id="KW-0472">Membrane</keyword>
<comment type="caution">
    <text evidence="3">The sequence shown here is derived from an EMBL/GenBank/DDBJ whole genome shotgun (WGS) entry which is preliminary data.</text>
</comment>
<dbReference type="RefSeq" id="WP_106262366.1">
    <property type="nucleotide sequence ID" value="NZ_PVTQ01000001.1"/>
</dbReference>
<reference evidence="3 4" key="1">
    <citation type="submission" date="2018-03" db="EMBL/GenBank/DDBJ databases">
        <title>Genomic Encyclopedia of Archaeal and Bacterial Type Strains, Phase II (KMG-II): from individual species to whole genera.</title>
        <authorList>
            <person name="Goeker M."/>
        </authorList>
    </citation>
    <scope>NUCLEOTIDE SEQUENCE [LARGE SCALE GENOMIC DNA]</scope>
    <source>
        <strain evidence="3 4">DSM 100212</strain>
    </source>
</reference>
<keyword evidence="1" id="KW-0812">Transmembrane</keyword>
<dbReference type="Pfam" id="PF04397">
    <property type="entry name" value="LytTR"/>
    <property type="match status" value="1"/>
</dbReference>
<keyword evidence="3" id="KW-0238">DNA-binding</keyword>
<keyword evidence="4" id="KW-1185">Reference proteome</keyword>
<dbReference type="Gene3D" id="2.40.50.1020">
    <property type="entry name" value="LytTr DNA-binding domain"/>
    <property type="match status" value="1"/>
</dbReference>
<feature type="domain" description="HTH LytTR-type" evidence="2">
    <location>
        <begin position="189"/>
        <end position="290"/>
    </location>
</feature>
<feature type="transmembrane region" description="Helical" evidence="1">
    <location>
        <begin position="59"/>
        <end position="84"/>
    </location>
</feature>
<organism evidence="3 4">
    <name type="scientific">Donghicola tyrosinivorans</name>
    <dbReference type="NCBI Taxonomy" id="1652492"/>
    <lineage>
        <taxon>Bacteria</taxon>
        <taxon>Pseudomonadati</taxon>
        <taxon>Pseudomonadota</taxon>
        <taxon>Alphaproteobacteria</taxon>
        <taxon>Rhodobacterales</taxon>
        <taxon>Roseobacteraceae</taxon>
        <taxon>Donghicola</taxon>
    </lineage>
</organism>
<gene>
    <name evidence="3" type="ORF">CLV74_101223</name>
</gene>
<name>A0A2T0X579_9RHOB</name>
<proteinExistence type="predicted"/>
<dbReference type="InterPro" id="IPR007492">
    <property type="entry name" value="LytTR_DNA-bd_dom"/>
</dbReference>
<evidence type="ECO:0000313" key="4">
    <source>
        <dbReference type="Proteomes" id="UP000238392"/>
    </source>
</evidence>
<protein>
    <submittedName>
        <fullName evidence="3">LytTr DNA-binding domain-containing protein</fullName>
    </submittedName>
</protein>
<sequence length="290" mass="33290">MISALSRALDREFTIYDILGRGHHIQLRWTYPALITRTSITFILTITTILTLLDPEEYLQFLSLPLSFVIWISGLVIFVAGYMVQLTLWSALPVRTLPSVPVFFFGFPGFVLSTLYHVAMAEYLTDGAWKLTLWPHHIFLLIAQQGFEAIFLRYAMPGAVREVRARYENKEDPQPTSEARSFPILITPPSSIEFGEFTLSTDRILFARAQEHYLEIQMTDETITIRARMTDFLDKVGDLDGIQPHRSWWVSRNAAPLLMTKEGKRVLHVAHHTDIPIARGRIEKVECWLG</sequence>
<dbReference type="EMBL" id="PVTQ01000001">
    <property type="protein sequence ID" value="PRY94090.1"/>
    <property type="molecule type" value="Genomic_DNA"/>
</dbReference>
<dbReference type="AlphaFoldDB" id="A0A2T0X579"/>
<accession>A0A2T0X579</accession>
<dbReference type="Proteomes" id="UP000238392">
    <property type="component" value="Unassembled WGS sequence"/>
</dbReference>
<dbReference type="GO" id="GO:0003677">
    <property type="term" value="F:DNA binding"/>
    <property type="evidence" value="ECO:0007669"/>
    <property type="project" value="UniProtKB-KW"/>
</dbReference>
<dbReference type="PROSITE" id="PS50930">
    <property type="entry name" value="HTH_LYTTR"/>
    <property type="match status" value="1"/>
</dbReference>
<feature type="transmembrane region" description="Helical" evidence="1">
    <location>
        <begin position="34"/>
        <end position="53"/>
    </location>
</feature>
<keyword evidence="1" id="KW-1133">Transmembrane helix</keyword>
<evidence type="ECO:0000256" key="1">
    <source>
        <dbReference type="SAM" id="Phobius"/>
    </source>
</evidence>
<feature type="transmembrane region" description="Helical" evidence="1">
    <location>
        <begin position="138"/>
        <end position="156"/>
    </location>
</feature>
<evidence type="ECO:0000259" key="2">
    <source>
        <dbReference type="PROSITE" id="PS50930"/>
    </source>
</evidence>
<dbReference type="OrthoDB" id="7028951at2"/>
<feature type="transmembrane region" description="Helical" evidence="1">
    <location>
        <begin position="96"/>
        <end position="118"/>
    </location>
</feature>
<evidence type="ECO:0000313" key="3">
    <source>
        <dbReference type="EMBL" id="PRY94090.1"/>
    </source>
</evidence>
<dbReference type="SMART" id="SM00850">
    <property type="entry name" value="LytTR"/>
    <property type="match status" value="1"/>
</dbReference>